<evidence type="ECO:0000313" key="1">
    <source>
        <dbReference type="EMBL" id="PIT60829.1"/>
    </source>
</evidence>
<accession>A0A855G2Y6</accession>
<protein>
    <submittedName>
        <fullName evidence="1">Uncharacterized protein</fullName>
    </submittedName>
</protein>
<dbReference type="RefSeq" id="WP_100123359.1">
    <property type="nucleotide sequence ID" value="NZ_MEIU01000040.1"/>
</dbReference>
<name>A0A855G2Y6_9NEIS</name>
<dbReference type="EMBL" id="MEIU01000040">
    <property type="protein sequence ID" value="PIT60829.1"/>
    <property type="molecule type" value="Genomic_DNA"/>
</dbReference>
<dbReference type="Gene3D" id="2.120.10.30">
    <property type="entry name" value="TolB, C-terminal domain"/>
    <property type="match status" value="2"/>
</dbReference>
<organism evidence="1 2">
    <name type="scientific">Snodgrassella alvi</name>
    <dbReference type="NCBI Taxonomy" id="1196083"/>
    <lineage>
        <taxon>Bacteria</taxon>
        <taxon>Pseudomonadati</taxon>
        <taxon>Pseudomonadota</taxon>
        <taxon>Betaproteobacteria</taxon>
        <taxon>Neisseriales</taxon>
        <taxon>Neisseriaceae</taxon>
        <taxon>Snodgrassella</taxon>
    </lineage>
</organism>
<reference evidence="1 2" key="1">
    <citation type="journal article" date="2017" name="MBio">
        <title>Type VI secretion-mediated competition in the bee gut microbiome.</title>
        <authorList>
            <person name="Steele M.I."/>
            <person name="Kwong W.K."/>
            <person name="Powell J.E."/>
            <person name="Whiteley M."/>
            <person name="Moran N.A."/>
        </authorList>
    </citation>
    <scope>NUCLEOTIDE SEQUENCE [LARGE SCALE GENOMIC DNA]</scope>
    <source>
        <strain evidence="1 2">HK3</strain>
    </source>
</reference>
<sequence>MANDKILLLEVAPAGRIIEFDTVTATHRILVDELYDFPDGIAVDWQHQRLFYSSMGRIKEPESLEFFQADGMIAEVSLDGHQRHKLVGNGLFVTGKQVAFDEEKQQIYWCDREGMRVCRYDVLSGRMEVLVQTGLYPRDAHDYSRHCVGIALDKPHNHFYWTQKGRPKGGEGRILRACLQPDEEYDAAVRTDIVTVLDNLPEPIDLEIDHANQIMYWTDRGLDAAGGNSLNCASIGADGLTNHEVLATGLQEGIGLAADFASSVIYITDLGGNLWRYDIRQRGPLRKLAQFGSLTGIALLKQ</sequence>
<gene>
    <name evidence="1" type="ORF">BHC57_03175</name>
</gene>
<proteinExistence type="predicted"/>
<dbReference type="SMART" id="SM00135">
    <property type="entry name" value="LY"/>
    <property type="match status" value="3"/>
</dbReference>
<dbReference type="Proteomes" id="UP000230463">
    <property type="component" value="Unassembled WGS sequence"/>
</dbReference>
<dbReference type="AlphaFoldDB" id="A0A855G2Y6"/>
<evidence type="ECO:0000313" key="2">
    <source>
        <dbReference type="Proteomes" id="UP000230463"/>
    </source>
</evidence>
<dbReference type="InterPro" id="IPR011042">
    <property type="entry name" value="6-blade_b-propeller_TolB-like"/>
</dbReference>
<dbReference type="InterPro" id="IPR000033">
    <property type="entry name" value="LDLR_classB_rpt"/>
</dbReference>
<dbReference type="PANTHER" id="PTHR46513">
    <property type="entry name" value="VITELLOGENIN RECEPTOR-LIKE PROTEIN-RELATED-RELATED"/>
    <property type="match status" value="1"/>
</dbReference>
<comment type="caution">
    <text evidence="1">The sequence shown here is derived from an EMBL/GenBank/DDBJ whole genome shotgun (WGS) entry which is preliminary data.</text>
</comment>
<dbReference type="SUPFAM" id="SSF63829">
    <property type="entry name" value="Calcium-dependent phosphotriesterase"/>
    <property type="match status" value="1"/>
</dbReference>
<dbReference type="InterPro" id="IPR050778">
    <property type="entry name" value="Cueball_EGF_LRP_Nidogen"/>
</dbReference>